<organism evidence="1 2">
    <name type="scientific">Phytophthora pseudosyringae</name>
    <dbReference type="NCBI Taxonomy" id="221518"/>
    <lineage>
        <taxon>Eukaryota</taxon>
        <taxon>Sar</taxon>
        <taxon>Stramenopiles</taxon>
        <taxon>Oomycota</taxon>
        <taxon>Peronosporomycetes</taxon>
        <taxon>Peronosporales</taxon>
        <taxon>Peronosporaceae</taxon>
        <taxon>Phytophthora</taxon>
    </lineage>
</organism>
<protein>
    <submittedName>
        <fullName evidence="1">Uncharacterized protein</fullName>
    </submittedName>
</protein>
<name>A0A8T1VL04_9STRA</name>
<proteinExistence type="predicted"/>
<sequence>MDEYRTADLSGENETQTDATYHRASNASSLLALVLIAFANCGGHCFCANTMRAWHTVNSTSSSLALRPPGSLNVFPNLQLEHKGVAQSAQVLSSLKRRRDTILLFFKRLSRCLDSKVQPLCASTDACSRLLTRSWSMHHCGFLVSDNRRAFQKPKVDSTSLRSLLCPGGGPASPHASGYPRPRYHPPVVCGLKAEELYNDNAFDRRELPNKPS</sequence>
<dbReference type="EMBL" id="JAGDFM010000238">
    <property type="protein sequence ID" value="KAG7381606.1"/>
    <property type="molecule type" value="Genomic_DNA"/>
</dbReference>
<gene>
    <name evidence="1" type="ORF">PHYPSEUDO_005810</name>
</gene>
<dbReference type="Proteomes" id="UP000694044">
    <property type="component" value="Unassembled WGS sequence"/>
</dbReference>
<accession>A0A8T1VL04</accession>
<evidence type="ECO:0000313" key="1">
    <source>
        <dbReference type="EMBL" id="KAG7381606.1"/>
    </source>
</evidence>
<keyword evidence="2" id="KW-1185">Reference proteome</keyword>
<comment type="caution">
    <text evidence="1">The sequence shown here is derived from an EMBL/GenBank/DDBJ whole genome shotgun (WGS) entry which is preliminary data.</text>
</comment>
<dbReference type="AlphaFoldDB" id="A0A8T1VL04"/>
<reference evidence="1" key="1">
    <citation type="submission" date="2021-02" db="EMBL/GenBank/DDBJ databases">
        <authorList>
            <person name="Palmer J.M."/>
        </authorList>
    </citation>
    <scope>NUCLEOTIDE SEQUENCE</scope>
    <source>
        <strain evidence="1">SCRP734</strain>
    </source>
</reference>
<evidence type="ECO:0000313" key="2">
    <source>
        <dbReference type="Proteomes" id="UP000694044"/>
    </source>
</evidence>